<dbReference type="PANTHER" id="PTHR33375:SF1">
    <property type="entry name" value="CHROMOSOME-PARTITIONING PROTEIN PARB-RELATED"/>
    <property type="match status" value="1"/>
</dbReference>
<dbReference type="InterPro" id="IPR003115">
    <property type="entry name" value="ParB_N"/>
</dbReference>
<dbReference type="PANTHER" id="PTHR33375">
    <property type="entry name" value="CHROMOSOME-PARTITIONING PROTEIN PARB-RELATED"/>
    <property type="match status" value="1"/>
</dbReference>
<dbReference type="SMART" id="SM00470">
    <property type="entry name" value="ParB"/>
    <property type="match status" value="1"/>
</dbReference>
<gene>
    <name evidence="7" type="ORF">DBT54_00460</name>
</gene>
<sequence length="321" mass="36017">MTNKKNRGLGKGIGALFPGDSFDNEATDLTQQAQAIDQEAQEAQASDSKQGESSQEQIQDIPLAEIRPNPYQPRTEFDATALQELADSIEEQGLLQPITLRKSAIKGYEIIAGERRFRAMKLAGYDSIPALVREMTDAQMIETAIIENLQREDLTPLEEAQAYRNLMDELNLTQAEAAKRLGKSRSHLANTLRLLDLNEDVKELLQNKQLSMGQARTLLGLKNKKDQSRLAKKVVDEGITVRHLEKMVQNLNEPVQPAPKVAKPTSEKPTYLLEGEEHLMDKFGTNVQIKPKGQAGKIEIEYLSQEDLTRILDILDIRFDD</sequence>
<dbReference type="Gene3D" id="1.10.10.2830">
    <property type="match status" value="1"/>
</dbReference>
<feature type="compositionally biased region" description="Low complexity" evidence="5">
    <location>
        <begin position="31"/>
        <end position="48"/>
    </location>
</feature>
<dbReference type="GO" id="GO:0007059">
    <property type="term" value="P:chromosome segregation"/>
    <property type="evidence" value="ECO:0007669"/>
    <property type="project" value="UniProtKB-KW"/>
</dbReference>
<feature type="region of interest" description="Disordered" evidence="5">
    <location>
        <begin position="1"/>
        <end position="72"/>
    </location>
</feature>
<evidence type="ECO:0000313" key="8">
    <source>
        <dbReference type="Proteomes" id="UP000251923"/>
    </source>
</evidence>
<dbReference type="InterPro" id="IPR036086">
    <property type="entry name" value="ParB/Sulfiredoxin_sf"/>
</dbReference>
<dbReference type="Pfam" id="PF02195">
    <property type="entry name" value="ParB_N"/>
    <property type="match status" value="1"/>
</dbReference>
<evidence type="ECO:0000256" key="4">
    <source>
        <dbReference type="ARBA" id="ARBA00023125"/>
    </source>
</evidence>
<evidence type="ECO:0000256" key="3">
    <source>
        <dbReference type="ARBA" id="ARBA00022829"/>
    </source>
</evidence>
<dbReference type="CDD" id="cd16393">
    <property type="entry name" value="SPO0J_N"/>
    <property type="match status" value="1"/>
</dbReference>
<dbReference type="GO" id="GO:0045881">
    <property type="term" value="P:positive regulation of sporulation resulting in formation of a cellular spore"/>
    <property type="evidence" value="ECO:0007669"/>
    <property type="project" value="TreeGrafter"/>
</dbReference>
<evidence type="ECO:0000256" key="5">
    <source>
        <dbReference type="SAM" id="MobiDB-lite"/>
    </source>
</evidence>
<keyword evidence="4" id="KW-0238">DNA-binding</keyword>
<comment type="subcellular location">
    <subcellularLocation>
        <location evidence="1">Cytoplasm</location>
        <location evidence="1">Nucleoid</location>
    </subcellularLocation>
</comment>
<dbReference type="InterPro" id="IPR004437">
    <property type="entry name" value="ParB/RepB/Spo0J"/>
</dbReference>
<reference evidence="7 8" key="1">
    <citation type="submission" date="2018-04" db="EMBL/GenBank/DDBJ databases">
        <title>Aerococcus urinae genomes.</title>
        <authorList>
            <person name="Hilt E."/>
            <person name="Gilbert N.M."/>
            <person name="Thomas-White K."/>
            <person name="Putonti C."/>
            <person name="Lewis A.L."/>
            <person name="Visck K.L."/>
            <person name="Wolfe A.J."/>
        </authorList>
    </citation>
    <scope>NUCLEOTIDE SEQUENCE [LARGE SCALE GENOMIC DNA]</scope>
    <source>
        <strain evidence="7 8">UMB7480</strain>
    </source>
</reference>
<comment type="similarity">
    <text evidence="2">Belongs to the ParB family.</text>
</comment>
<dbReference type="Pfam" id="PF17762">
    <property type="entry name" value="HTH_ParB"/>
    <property type="match status" value="1"/>
</dbReference>
<dbReference type="GO" id="GO:0003677">
    <property type="term" value="F:DNA binding"/>
    <property type="evidence" value="ECO:0007669"/>
    <property type="project" value="UniProtKB-KW"/>
</dbReference>
<dbReference type="Pfam" id="PF23552">
    <property type="entry name" value="ParB_C"/>
    <property type="match status" value="1"/>
</dbReference>
<dbReference type="InterPro" id="IPR050336">
    <property type="entry name" value="Chromosome_partition/occlusion"/>
</dbReference>
<dbReference type="InterPro" id="IPR057240">
    <property type="entry name" value="ParB_dimer_C"/>
</dbReference>
<dbReference type="FunFam" id="1.10.10.2830:FF:000001">
    <property type="entry name" value="Chromosome partitioning protein ParB"/>
    <property type="match status" value="1"/>
</dbReference>
<dbReference type="FunFam" id="3.90.1530.30:FF:000001">
    <property type="entry name" value="Chromosome partitioning protein ParB"/>
    <property type="match status" value="1"/>
</dbReference>
<dbReference type="GO" id="GO:0009295">
    <property type="term" value="C:nucleoid"/>
    <property type="evidence" value="ECO:0007669"/>
    <property type="project" value="UniProtKB-SubCell"/>
</dbReference>
<feature type="domain" description="ParB-like N-terminal" evidence="6">
    <location>
        <begin position="59"/>
        <end position="149"/>
    </location>
</feature>
<name>A0A2I1L6T1_9LACT</name>
<protein>
    <submittedName>
        <fullName evidence="7">ParB/RepB/Spo0J family partition protein</fullName>
    </submittedName>
</protein>
<dbReference type="Gene3D" id="3.90.1530.30">
    <property type="match status" value="1"/>
</dbReference>
<dbReference type="InterPro" id="IPR041468">
    <property type="entry name" value="HTH_ParB/Spo0J"/>
</dbReference>
<dbReference type="NCBIfam" id="TIGR00180">
    <property type="entry name" value="parB_part"/>
    <property type="match status" value="1"/>
</dbReference>
<dbReference type="RefSeq" id="WP_070598178.1">
    <property type="nucleotide sequence ID" value="NZ_JASOKO010000002.1"/>
</dbReference>
<dbReference type="AlphaFoldDB" id="A0A2I1L6T1"/>
<evidence type="ECO:0000259" key="6">
    <source>
        <dbReference type="SMART" id="SM00470"/>
    </source>
</evidence>
<dbReference type="Proteomes" id="UP000251923">
    <property type="component" value="Unassembled WGS sequence"/>
</dbReference>
<evidence type="ECO:0000256" key="1">
    <source>
        <dbReference type="ARBA" id="ARBA00004453"/>
    </source>
</evidence>
<comment type="caution">
    <text evidence="7">The sequence shown here is derived from an EMBL/GenBank/DDBJ whole genome shotgun (WGS) entry which is preliminary data.</text>
</comment>
<evidence type="ECO:0000313" key="7">
    <source>
        <dbReference type="EMBL" id="RAV81378.1"/>
    </source>
</evidence>
<keyword evidence="3" id="KW-0159">Chromosome partition</keyword>
<accession>A0A2I1L6T1</accession>
<dbReference type="GO" id="GO:0005694">
    <property type="term" value="C:chromosome"/>
    <property type="evidence" value="ECO:0007669"/>
    <property type="project" value="TreeGrafter"/>
</dbReference>
<dbReference type="SUPFAM" id="SSF110849">
    <property type="entry name" value="ParB/Sulfiredoxin"/>
    <property type="match status" value="1"/>
</dbReference>
<evidence type="ECO:0000256" key="2">
    <source>
        <dbReference type="ARBA" id="ARBA00006295"/>
    </source>
</evidence>
<dbReference type="SUPFAM" id="SSF109709">
    <property type="entry name" value="KorB DNA-binding domain-like"/>
    <property type="match status" value="1"/>
</dbReference>
<organism evidence="7 8">
    <name type="scientific">Aerococcus urinae</name>
    <dbReference type="NCBI Taxonomy" id="1376"/>
    <lineage>
        <taxon>Bacteria</taxon>
        <taxon>Bacillati</taxon>
        <taxon>Bacillota</taxon>
        <taxon>Bacilli</taxon>
        <taxon>Lactobacillales</taxon>
        <taxon>Aerococcaceae</taxon>
        <taxon>Aerococcus</taxon>
    </lineage>
</organism>
<proteinExistence type="inferred from homology"/>
<dbReference type="EMBL" id="QMHM01000001">
    <property type="protein sequence ID" value="RAV81378.1"/>
    <property type="molecule type" value="Genomic_DNA"/>
</dbReference>